<protein>
    <recommendedName>
        <fullName evidence="4">YtkA-like domain-containing protein</fullName>
    </recommendedName>
</protein>
<evidence type="ECO:0008006" key="4">
    <source>
        <dbReference type="Google" id="ProtNLM"/>
    </source>
</evidence>
<feature type="signal peptide" evidence="1">
    <location>
        <begin position="1"/>
        <end position="18"/>
    </location>
</feature>
<gene>
    <name evidence="2" type="ORF">AZI87_17640</name>
</gene>
<name>A0A161QEA1_BDEBC</name>
<dbReference type="OrthoDB" id="5294736at2"/>
<evidence type="ECO:0000313" key="2">
    <source>
        <dbReference type="EMBL" id="KYG62345.1"/>
    </source>
</evidence>
<dbReference type="Proteomes" id="UP000075799">
    <property type="component" value="Unassembled WGS sequence"/>
</dbReference>
<feature type="chain" id="PRO_5007825292" description="YtkA-like domain-containing protein" evidence="1">
    <location>
        <begin position="19"/>
        <end position="134"/>
    </location>
</feature>
<evidence type="ECO:0000256" key="1">
    <source>
        <dbReference type="SAM" id="SignalP"/>
    </source>
</evidence>
<dbReference type="AlphaFoldDB" id="A0A161QEA1"/>
<evidence type="ECO:0000313" key="3">
    <source>
        <dbReference type="Proteomes" id="UP000075799"/>
    </source>
</evidence>
<comment type="caution">
    <text evidence="2">The sequence shown here is derived from an EMBL/GenBank/DDBJ whole genome shotgun (WGS) entry which is preliminary data.</text>
</comment>
<organism evidence="2 3">
    <name type="scientific">Bdellovibrio bacteriovorus</name>
    <dbReference type="NCBI Taxonomy" id="959"/>
    <lineage>
        <taxon>Bacteria</taxon>
        <taxon>Pseudomonadati</taxon>
        <taxon>Bdellovibrionota</taxon>
        <taxon>Bdellovibrionia</taxon>
        <taxon>Bdellovibrionales</taxon>
        <taxon>Pseudobdellovibrionaceae</taxon>
        <taxon>Bdellovibrio</taxon>
    </lineage>
</organism>
<dbReference type="EMBL" id="LUKD01000009">
    <property type="protein sequence ID" value="KYG62345.1"/>
    <property type="molecule type" value="Genomic_DNA"/>
</dbReference>
<proteinExistence type="predicted"/>
<keyword evidence="1" id="KW-0732">Signal</keyword>
<dbReference type="RefSeq" id="WP_063209789.1">
    <property type="nucleotide sequence ID" value="NZ_LUKD01000009.1"/>
</dbReference>
<accession>A0A161QEA1</accession>
<sequence>MKNLIFALVFCFSISSLAHEGHHDAPGMVQAPKGGVIKSLEESHIEVVAKGNEVKVYLYSKDLKPADASRFKIKLSAELPRAKKKEALEFKANGNVLESSFDAKGAHRYTLIVNISDSVSGHDDVLKFTVEPRK</sequence>
<reference evidence="2 3" key="1">
    <citation type="submission" date="2016-03" db="EMBL/GenBank/DDBJ databases">
        <authorList>
            <person name="Ploux O."/>
        </authorList>
    </citation>
    <scope>NUCLEOTIDE SEQUENCE [LARGE SCALE GENOMIC DNA]</scope>
    <source>
        <strain evidence="2 3">EC13</strain>
    </source>
</reference>